<gene>
    <name evidence="2" type="ORF">psyc5s11_41790</name>
</gene>
<protein>
    <submittedName>
        <fullName evidence="2">Uncharacterized protein</fullName>
    </submittedName>
</protein>
<feature type="signal peptide" evidence="1">
    <location>
        <begin position="1"/>
        <end position="20"/>
    </location>
</feature>
<dbReference type="Proteomes" id="UP000824633">
    <property type="component" value="Chromosome"/>
</dbReference>
<proteinExistence type="predicted"/>
<evidence type="ECO:0000313" key="3">
    <source>
        <dbReference type="Proteomes" id="UP000824633"/>
    </source>
</evidence>
<name>A0ABN6J183_9CLOT</name>
<evidence type="ECO:0000313" key="2">
    <source>
        <dbReference type="EMBL" id="BCZ48112.1"/>
    </source>
</evidence>
<dbReference type="RefSeq" id="WP_224034404.1">
    <property type="nucleotide sequence ID" value="NZ_AP024849.1"/>
</dbReference>
<accession>A0ABN6J183</accession>
<reference evidence="3" key="1">
    <citation type="submission" date="2021-07" db="EMBL/GenBank/DDBJ databases">
        <title>Complete genome sequencing of a Clostridium isolate.</title>
        <authorList>
            <person name="Ueki A."/>
            <person name="Tonouchi A."/>
        </authorList>
    </citation>
    <scope>NUCLEOTIDE SEQUENCE [LARGE SCALE GENOMIC DNA]</scope>
    <source>
        <strain evidence="3">C5S11</strain>
    </source>
</reference>
<organism evidence="2 3">
    <name type="scientific">Clostridium gelidum</name>
    <dbReference type="NCBI Taxonomy" id="704125"/>
    <lineage>
        <taxon>Bacteria</taxon>
        <taxon>Bacillati</taxon>
        <taxon>Bacillota</taxon>
        <taxon>Clostridia</taxon>
        <taxon>Eubacteriales</taxon>
        <taxon>Clostridiaceae</taxon>
        <taxon>Clostridium</taxon>
    </lineage>
</organism>
<sequence>MRKFALIFSAFLFISFNLNTVFTVAETKQTFSEGIYSLKDLNLLANVPYKVQNVSGGKAFIILLNNDLVLEQSIRFDSNSLQYILNPMSYDYKILIAGTDQLSFS</sequence>
<keyword evidence="3" id="KW-1185">Reference proteome</keyword>
<evidence type="ECO:0000256" key="1">
    <source>
        <dbReference type="SAM" id="SignalP"/>
    </source>
</evidence>
<dbReference type="EMBL" id="AP024849">
    <property type="protein sequence ID" value="BCZ48112.1"/>
    <property type="molecule type" value="Genomic_DNA"/>
</dbReference>
<feature type="chain" id="PRO_5046020910" evidence="1">
    <location>
        <begin position="21"/>
        <end position="105"/>
    </location>
</feature>
<keyword evidence="1" id="KW-0732">Signal</keyword>